<keyword evidence="3" id="KW-1185">Reference proteome</keyword>
<accession>A0ABS7CCE3</accession>
<gene>
    <name evidence="2" type="ORF">K0U00_31405</name>
</gene>
<protein>
    <recommendedName>
        <fullName evidence="4">DUF4822 domain-containing protein</fullName>
    </recommendedName>
</protein>
<name>A0ABS7CCE3_9BACL</name>
<reference evidence="2 3" key="1">
    <citation type="submission" date="2021-07" db="EMBL/GenBank/DDBJ databases">
        <title>Paenibacillus radiodurans sp. nov., isolated from the southeastern edge of Tengger Desert.</title>
        <authorList>
            <person name="Zhang G."/>
        </authorList>
    </citation>
    <scope>NUCLEOTIDE SEQUENCE [LARGE SCALE GENOMIC DNA]</scope>
    <source>
        <strain evidence="2 3">CCM 7311</strain>
    </source>
</reference>
<keyword evidence="1" id="KW-0732">Signal</keyword>
<proteinExistence type="predicted"/>
<evidence type="ECO:0008006" key="4">
    <source>
        <dbReference type="Google" id="ProtNLM"/>
    </source>
</evidence>
<organism evidence="2 3">
    <name type="scientific">Paenibacillus sepulcri</name>
    <dbReference type="NCBI Taxonomy" id="359917"/>
    <lineage>
        <taxon>Bacteria</taxon>
        <taxon>Bacillati</taxon>
        <taxon>Bacillota</taxon>
        <taxon>Bacilli</taxon>
        <taxon>Bacillales</taxon>
        <taxon>Paenibacillaceae</taxon>
        <taxon>Paenibacillus</taxon>
    </lineage>
</organism>
<evidence type="ECO:0000313" key="3">
    <source>
        <dbReference type="Proteomes" id="UP001519887"/>
    </source>
</evidence>
<feature type="chain" id="PRO_5045246768" description="DUF4822 domain-containing protein" evidence="1">
    <location>
        <begin position="22"/>
        <end position="167"/>
    </location>
</feature>
<sequence>MRKIMLIAVVAFLMLTQISFAGDNDYHAVPTNSDTHAAFINQIYQANGKTYVTADYIQWFEGDEANKVFLEHNKDSGLDGAPDGYYILNENDKLRTFEVSGDAIVLMQIYNRTGDVNEMDINWNEKIDVNKLRAIFADNDTFDVGGYPFHLTIENNKIVKIVQQYIP</sequence>
<comment type="caution">
    <text evidence="2">The sequence shown here is derived from an EMBL/GenBank/DDBJ whole genome shotgun (WGS) entry which is preliminary data.</text>
</comment>
<dbReference type="EMBL" id="JAHZIK010001243">
    <property type="protein sequence ID" value="MBW7458559.1"/>
    <property type="molecule type" value="Genomic_DNA"/>
</dbReference>
<feature type="signal peptide" evidence="1">
    <location>
        <begin position="1"/>
        <end position="21"/>
    </location>
</feature>
<evidence type="ECO:0000313" key="2">
    <source>
        <dbReference type="EMBL" id="MBW7458559.1"/>
    </source>
</evidence>
<dbReference type="Proteomes" id="UP001519887">
    <property type="component" value="Unassembled WGS sequence"/>
</dbReference>
<evidence type="ECO:0000256" key="1">
    <source>
        <dbReference type="SAM" id="SignalP"/>
    </source>
</evidence>
<dbReference type="RefSeq" id="WP_210040766.1">
    <property type="nucleotide sequence ID" value="NZ_JBHLVU010000021.1"/>
</dbReference>